<sequence>MDDDKIICTSLELAKVWGFNKRDTSLLYKELINYKNDDPLFDVSSPSSSQSLCLFWADFTGHALLLRRFAMKILVILLPDNLSIIGQLKNKLKNDAPKVNKKSKVISEPSFNDDENINIFFEDDDDDQQVEKLIELEESDEELNILPEEDDLYIIEEFFDFMALKKDQEALNENLSQADMEPSKHIEKE</sequence>
<proteinExistence type="predicted"/>
<comment type="caution">
    <text evidence="1">The sequence shown here is derived from an EMBL/GenBank/DDBJ whole genome shotgun (WGS) entry which is preliminary data.</text>
</comment>
<accession>A0ACA9Q477</accession>
<name>A0ACA9Q477_9GLOM</name>
<keyword evidence="2" id="KW-1185">Reference proteome</keyword>
<organism evidence="1 2">
    <name type="scientific">Cetraspora pellucida</name>
    <dbReference type="NCBI Taxonomy" id="1433469"/>
    <lineage>
        <taxon>Eukaryota</taxon>
        <taxon>Fungi</taxon>
        <taxon>Fungi incertae sedis</taxon>
        <taxon>Mucoromycota</taxon>
        <taxon>Glomeromycotina</taxon>
        <taxon>Glomeromycetes</taxon>
        <taxon>Diversisporales</taxon>
        <taxon>Gigasporaceae</taxon>
        <taxon>Cetraspora</taxon>
    </lineage>
</organism>
<feature type="non-terminal residue" evidence="1">
    <location>
        <position position="189"/>
    </location>
</feature>
<reference evidence="1" key="1">
    <citation type="submission" date="2021-06" db="EMBL/GenBank/DDBJ databases">
        <authorList>
            <person name="Kallberg Y."/>
            <person name="Tangrot J."/>
            <person name="Rosling A."/>
        </authorList>
    </citation>
    <scope>NUCLEOTIDE SEQUENCE</scope>
    <source>
        <strain evidence="1">28 12/20/2015</strain>
    </source>
</reference>
<protein>
    <submittedName>
        <fullName evidence="1">7919_t:CDS:1</fullName>
    </submittedName>
</protein>
<dbReference type="Proteomes" id="UP000789366">
    <property type="component" value="Unassembled WGS sequence"/>
</dbReference>
<evidence type="ECO:0000313" key="1">
    <source>
        <dbReference type="EMBL" id="CAG8734999.1"/>
    </source>
</evidence>
<evidence type="ECO:0000313" key="2">
    <source>
        <dbReference type="Proteomes" id="UP000789366"/>
    </source>
</evidence>
<dbReference type="EMBL" id="CAJVPW010035114">
    <property type="protein sequence ID" value="CAG8734999.1"/>
    <property type="molecule type" value="Genomic_DNA"/>
</dbReference>
<gene>
    <name evidence="1" type="ORF">SPELUC_LOCUS13384</name>
</gene>